<dbReference type="Proteomes" id="UP000192511">
    <property type="component" value="Unassembled WGS sequence"/>
</dbReference>
<dbReference type="Pfam" id="PF07366">
    <property type="entry name" value="SnoaL"/>
    <property type="match status" value="1"/>
</dbReference>
<dbReference type="GeneID" id="98066094"/>
<comment type="caution">
    <text evidence="1">The sequence shown here is derived from an EMBL/GenBank/DDBJ whole genome shotgun (WGS) entry which is preliminary data.</text>
</comment>
<name>A0AAX0WU70_9GAMM</name>
<reference evidence="1" key="1">
    <citation type="submission" date="2017-12" db="EMBL/GenBank/DDBJ databases">
        <title>FDA dAtabase for Regulatory Grade micrObial Sequences (FDA-ARGOS): Supporting development and validation of Infectious Disease Dx tests.</title>
        <authorList>
            <person name="Kerrigan L."/>
            <person name="Tallon L.J."/>
            <person name="Sadzewicz L."/>
            <person name="Sengamalay N."/>
            <person name="Ott S."/>
            <person name="Godinez A."/>
            <person name="Nagaraj S."/>
            <person name="Vavikolanu K."/>
            <person name="Vyas G."/>
            <person name="Nadendla S."/>
            <person name="Aluvathingal J."/>
            <person name="Sichtig H."/>
        </authorList>
    </citation>
    <scope>NUCLEOTIDE SEQUENCE [LARGE SCALE GENOMIC DNA]</scope>
    <source>
        <strain evidence="1">FDAARGOS_200</strain>
    </source>
</reference>
<dbReference type="Gene3D" id="3.10.450.50">
    <property type="match status" value="1"/>
</dbReference>
<dbReference type="SUPFAM" id="SSF54427">
    <property type="entry name" value="NTF2-like"/>
    <property type="match status" value="1"/>
</dbReference>
<sequence length="176" mass="20471">MNNQNELTRQQQKLLQIWENHTRYEFEAKNVNQTMETMIDNPYVNHVPTMMGGFGKKEVEQFYSTSFIPQMPQDTETTLVSRTIGPNQIVDELIFKFTHSIRMDWMLKGIEPTGKRVEIPLVAIVAFQDEKIASEHIYWDQASVLVQLGLIHSDNLPVYGIETTHKVMELKNRTNC</sequence>
<dbReference type="PANTHER" id="PTHR38436:SF3">
    <property type="entry name" value="CARBOXYMETHYLENEBUTENOLIDASE-RELATED"/>
    <property type="match status" value="1"/>
</dbReference>
<dbReference type="GO" id="GO:0030638">
    <property type="term" value="P:polyketide metabolic process"/>
    <property type="evidence" value="ECO:0007669"/>
    <property type="project" value="InterPro"/>
</dbReference>
<dbReference type="RefSeq" id="WP_019232100.1">
    <property type="nucleotide sequence ID" value="NZ_CAAAHR010000007.1"/>
</dbReference>
<gene>
    <name evidence="1" type="ORF">A6J39_010435</name>
</gene>
<dbReference type="InterPro" id="IPR032710">
    <property type="entry name" value="NTF2-like_dom_sf"/>
</dbReference>
<dbReference type="AlphaFoldDB" id="A0AAX0WU70"/>
<dbReference type="EMBL" id="NBTX02000004">
    <property type="protein sequence ID" value="PNL61593.1"/>
    <property type="molecule type" value="Genomic_DNA"/>
</dbReference>
<organism evidence="1 2">
    <name type="scientific">Legionella anisa</name>
    <dbReference type="NCBI Taxonomy" id="28082"/>
    <lineage>
        <taxon>Bacteria</taxon>
        <taxon>Pseudomonadati</taxon>
        <taxon>Pseudomonadota</taxon>
        <taxon>Gammaproteobacteria</taxon>
        <taxon>Legionellales</taxon>
        <taxon>Legionellaceae</taxon>
        <taxon>Legionella</taxon>
    </lineage>
</organism>
<dbReference type="InterPro" id="IPR009959">
    <property type="entry name" value="Cyclase_SnoaL-like"/>
</dbReference>
<accession>A0AAX0WU70</accession>
<keyword evidence="2" id="KW-1185">Reference proteome</keyword>
<evidence type="ECO:0000313" key="2">
    <source>
        <dbReference type="Proteomes" id="UP000192511"/>
    </source>
</evidence>
<proteinExistence type="predicted"/>
<evidence type="ECO:0008006" key="3">
    <source>
        <dbReference type="Google" id="ProtNLM"/>
    </source>
</evidence>
<dbReference type="PANTHER" id="PTHR38436">
    <property type="entry name" value="POLYKETIDE CYCLASE SNOAL-LIKE DOMAIN"/>
    <property type="match status" value="1"/>
</dbReference>
<evidence type="ECO:0000313" key="1">
    <source>
        <dbReference type="EMBL" id="PNL61593.1"/>
    </source>
</evidence>
<protein>
    <recommendedName>
        <fullName evidence="3">Carboxymethylenebutenolidase</fullName>
    </recommendedName>
</protein>